<dbReference type="eggNOG" id="ENOG5032XD8">
    <property type="taxonomic scope" value="Bacteria"/>
</dbReference>
<feature type="transmembrane region" description="Helical" evidence="1">
    <location>
        <begin position="120"/>
        <end position="139"/>
    </location>
</feature>
<keyword evidence="1" id="KW-0472">Membrane</keyword>
<gene>
    <name evidence="2" type="ORF">CP373A1_10255</name>
</gene>
<organism evidence="2 3">
    <name type="scientific">Clostridium paraputrificum</name>
    <dbReference type="NCBI Taxonomy" id="29363"/>
    <lineage>
        <taxon>Bacteria</taxon>
        <taxon>Bacillati</taxon>
        <taxon>Bacillota</taxon>
        <taxon>Clostridia</taxon>
        <taxon>Eubacteriales</taxon>
        <taxon>Clostridiaceae</taxon>
        <taxon>Clostridium</taxon>
    </lineage>
</organism>
<comment type="caution">
    <text evidence="2">The sequence shown here is derived from an EMBL/GenBank/DDBJ whole genome shotgun (WGS) entry which is preliminary data.</text>
</comment>
<evidence type="ECO:0000313" key="3">
    <source>
        <dbReference type="Proteomes" id="UP000092714"/>
    </source>
</evidence>
<dbReference type="OrthoDB" id="1097929at2"/>
<dbReference type="GeneID" id="42774794"/>
<keyword evidence="1" id="KW-0812">Transmembrane</keyword>
<reference evidence="2 3" key="1">
    <citation type="submission" date="2016-06" db="EMBL/GenBank/DDBJ databases">
        <authorList>
            <person name="Kjaerup R.B."/>
            <person name="Dalgaard T.S."/>
            <person name="Juul-Madsen H.R."/>
        </authorList>
    </citation>
    <scope>NUCLEOTIDE SEQUENCE [LARGE SCALE GENOMIC DNA]</scope>
    <source>
        <strain evidence="2 3">373-A1</strain>
    </source>
</reference>
<evidence type="ECO:0000256" key="1">
    <source>
        <dbReference type="SAM" id="Phobius"/>
    </source>
</evidence>
<feature type="transmembrane region" description="Helical" evidence="1">
    <location>
        <begin position="47"/>
        <end position="65"/>
    </location>
</feature>
<name>A0A173XUP5_9CLOT</name>
<sequence>MKLIKDLVVSVNDRILFIIGGLLWTFAGARIFTLGYGDLFNNSQNPFSYILGTIIVYILFYNFIFSKMVKKHLKRIIDSAKEKYCIFSFFDIKGYVIMAIMIAGGITIRSSGIINPVYLGSFYLGLGGALATSGVMYFLSGINYERTLATFK</sequence>
<keyword evidence="1" id="KW-1133">Transmembrane helix</keyword>
<dbReference type="RefSeq" id="WP_027096957.1">
    <property type="nucleotide sequence ID" value="NZ_CABJAZ010000001.1"/>
</dbReference>
<dbReference type="EMBL" id="MAPZ01000019">
    <property type="protein sequence ID" value="OBY10874.1"/>
    <property type="molecule type" value="Genomic_DNA"/>
</dbReference>
<dbReference type="Proteomes" id="UP000092714">
    <property type="component" value="Unassembled WGS sequence"/>
</dbReference>
<protein>
    <submittedName>
        <fullName evidence="2">Uncharacterized protein</fullName>
    </submittedName>
</protein>
<dbReference type="AlphaFoldDB" id="A0A173XUP5"/>
<keyword evidence="3" id="KW-1185">Reference proteome</keyword>
<evidence type="ECO:0000313" key="2">
    <source>
        <dbReference type="EMBL" id="OBY10874.1"/>
    </source>
</evidence>
<feature type="transmembrane region" description="Helical" evidence="1">
    <location>
        <begin position="86"/>
        <end position="108"/>
    </location>
</feature>
<accession>A0A173XUP5</accession>
<feature type="transmembrane region" description="Helical" evidence="1">
    <location>
        <begin position="15"/>
        <end position="35"/>
    </location>
</feature>
<proteinExistence type="predicted"/>